<comment type="caution">
    <text evidence="1">The sequence shown here is derived from an EMBL/GenBank/DDBJ whole genome shotgun (WGS) entry which is preliminary data.</text>
</comment>
<proteinExistence type="predicted"/>
<evidence type="ECO:0000313" key="2">
    <source>
        <dbReference type="Proteomes" id="UP001159427"/>
    </source>
</evidence>
<dbReference type="Proteomes" id="UP001159427">
    <property type="component" value="Unassembled WGS sequence"/>
</dbReference>
<keyword evidence="2" id="KW-1185">Reference proteome</keyword>
<accession>A0ABN8SNS5</accession>
<protein>
    <submittedName>
        <fullName evidence="1">Uncharacterized protein</fullName>
    </submittedName>
</protein>
<evidence type="ECO:0000313" key="1">
    <source>
        <dbReference type="EMBL" id="CAH3192699.1"/>
    </source>
</evidence>
<reference evidence="1 2" key="1">
    <citation type="submission" date="2022-05" db="EMBL/GenBank/DDBJ databases">
        <authorList>
            <consortium name="Genoscope - CEA"/>
            <person name="William W."/>
        </authorList>
    </citation>
    <scope>NUCLEOTIDE SEQUENCE [LARGE SCALE GENOMIC DNA]</scope>
</reference>
<dbReference type="EMBL" id="CALNXI010003262">
    <property type="protein sequence ID" value="CAH3192699.1"/>
    <property type="molecule type" value="Genomic_DNA"/>
</dbReference>
<name>A0ABN8SNS5_9CNID</name>
<gene>
    <name evidence="1" type="ORF">PEVE_00024395</name>
</gene>
<organism evidence="1 2">
    <name type="scientific">Porites evermanni</name>
    <dbReference type="NCBI Taxonomy" id="104178"/>
    <lineage>
        <taxon>Eukaryota</taxon>
        <taxon>Metazoa</taxon>
        <taxon>Cnidaria</taxon>
        <taxon>Anthozoa</taxon>
        <taxon>Hexacorallia</taxon>
        <taxon>Scleractinia</taxon>
        <taxon>Fungiina</taxon>
        <taxon>Poritidae</taxon>
        <taxon>Porites</taxon>
    </lineage>
</organism>
<sequence>MINGRHRRLAWQETGNTEDRCNALTKEWLEEWQVPMIVPFGKLEFNHRVESVRSAILTDMEEELARDMRKYNLASRRQATCKEMLSPQMVKAACTLGILGFN</sequence>